<evidence type="ECO:0000313" key="3">
    <source>
        <dbReference type="Proteomes" id="UP000236291"/>
    </source>
</evidence>
<dbReference type="Proteomes" id="UP000236291">
    <property type="component" value="Unassembled WGS sequence"/>
</dbReference>
<reference evidence="2 3" key="2">
    <citation type="journal article" date="2017" name="Front. Plant Sci.">
        <title>Gene Classification and Mining of Molecular Markers Useful in Red Clover (Trifolium pratense) Breeding.</title>
        <authorList>
            <person name="Istvanek J."/>
            <person name="Dluhosova J."/>
            <person name="Dluhos P."/>
            <person name="Patkova L."/>
            <person name="Nedelnik J."/>
            <person name="Repkova J."/>
        </authorList>
    </citation>
    <scope>NUCLEOTIDE SEQUENCE [LARGE SCALE GENOMIC DNA]</scope>
    <source>
        <strain evidence="3">cv. Tatra</strain>
        <tissue evidence="2">Young leaves</tissue>
    </source>
</reference>
<evidence type="ECO:0000256" key="1">
    <source>
        <dbReference type="SAM" id="MobiDB-lite"/>
    </source>
</evidence>
<protein>
    <submittedName>
        <fullName evidence="2">Uncharacterized protein</fullName>
    </submittedName>
</protein>
<reference evidence="2 3" key="1">
    <citation type="journal article" date="2014" name="Am. J. Bot.">
        <title>Genome assembly and annotation for red clover (Trifolium pratense; Fabaceae).</title>
        <authorList>
            <person name="Istvanek J."/>
            <person name="Jaros M."/>
            <person name="Krenek A."/>
            <person name="Repkova J."/>
        </authorList>
    </citation>
    <scope>NUCLEOTIDE SEQUENCE [LARGE SCALE GENOMIC DNA]</scope>
    <source>
        <strain evidence="3">cv. Tatra</strain>
        <tissue evidence="2">Young leaves</tissue>
    </source>
</reference>
<name>A0A2K3K4C8_TRIPR</name>
<feature type="region of interest" description="Disordered" evidence="1">
    <location>
        <begin position="19"/>
        <end position="47"/>
    </location>
</feature>
<dbReference type="AlphaFoldDB" id="A0A2K3K4C8"/>
<proteinExistence type="predicted"/>
<dbReference type="EMBL" id="ASHM01140251">
    <property type="protein sequence ID" value="PNX61130.1"/>
    <property type="molecule type" value="Genomic_DNA"/>
</dbReference>
<accession>A0A2K3K4C8</accession>
<gene>
    <name evidence="2" type="ORF">L195_g060517</name>
</gene>
<feature type="compositionally biased region" description="Basic and acidic residues" evidence="1">
    <location>
        <begin position="27"/>
        <end position="37"/>
    </location>
</feature>
<comment type="caution">
    <text evidence="2">The sequence shown here is derived from an EMBL/GenBank/DDBJ whole genome shotgun (WGS) entry which is preliminary data.</text>
</comment>
<sequence>QWKKRDFAEKDVHIVTVMDGEGDEVGEPLKETREERAGSCTPDSVRE</sequence>
<feature type="non-terminal residue" evidence="2">
    <location>
        <position position="1"/>
    </location>
</feature>
<organism evidence="2 3">
    <name type="scientific">Trifolium pratense</name>
    <name type="common">Red clover</name>
    <dbReference type="NCBI Taxonomy" id="57577"/>
    <lineage>
        <taxon>Eukaryota</taxon>
        <taxon>Viridiplantae</taxon>
        <taxon>Streptophyta</taxon>
        <taxon>Embryophyta</taxon>
        <taxon>Tracheophyta</taxon>
        <taxon>Spermatophyta</taxon>
        <taxon>Magnoliopsida</taxon>
        <taxon>eudicotyledons</taxon>
        <taxon>Gunneridae</taxon>
        <taxon>Pentapetalae</taxon>
        <taxon>rosids</taxon>
        <taxon>fabids</taxon>
        <taxon>Fabales</taxon>
        <taxon>Fabaceae</taxon>
        <taxon>Papilionoideae</taxon>
        <taxon>50 kb inversion clade</taxon>
        <taxon>NPAAA clade</taxon>
        <taxon>Hologalegina</taxon>
        <taxon>IRL clade</taxon>
        <taxon>Trifolieae</taxon>
        <taxon>Trifolium</taxon>
    </lineage>
</organism>
<evidence type="ECO:0000313" key="2">
    <source>
        <dbReference type="EMBL" id="PNX61130.1"/>
    </source>
</evidence>